<comment type="caution">
    <text evidence="1">The sequence shown here is derived from an EMBL/GenBank/DDBJ whole genome shotgun (WGS) entry which is preliminary data.</text>
</comment>
<feature type="non-terminal residue" evidence="1">
    <location>
        <position position="1"/>
    </location>
</feature>
<evidence type="ECO:0000313" key="2">
    <source>
        <dbReference type="Proteomes" id="UP000050360"/>
    </source>
</evidence>
<dbReference type="EMBL" id="LKCM01000375">
    <property type="protein sequence ID" value="KPQ41316.1"/>
    <property type="molecule type" value="Genomic_DNA"/>
</dbReference>
<dbReference type="AlphaFoldDB" id="A0A0P8DV24"/>
<sequence length="116" mass="13850">WVYEDWVFILWQCLVEWRKIMRYWLSFDLGLRGNYESLYEWLDAIEAKECGDNIATFITTKTRDQIKEELSKILDEKARIYLIDRKKGGQFIFGKRKVAAPWAGYGEAMVEVEQEV</sequence>
<protein>
    <submittedName>
        <fullName evidence="1">Uncharacterized protein</fullName>
    </submittedName>
</protein>
<gene>
    <name evidence="1" type="ORF">MPEBLZ_04133</name>
</gene>
<dbReference type="Proteomes" id="UP000050360">
    <property type="component" value="Unassembled WGS sequence"/>
</dbReference>
<proteinExistence type="predicted"/>
<name>A0A0P8DV24_9EURY</name>
<organism evidence="1 2">
    <name type="scientific">Candidatus Methanoperedens nitratireducens</name>
    <dbReference type="NCBI Taxonomy" id="1392998"/>
    <lineage>
        <taxon>Archaea</taxon>
        <taxon>Methanobacteriati</taxon>
        <taxon>Methanobacteriota</taxon>
        <taxon>Stenosarchaea group</taxon>
        <taxon>Methanomicrobia</taxon>
        <taxon>Methanosarcinales</taxon>
        <taxon>ANME-2 cluster</taxon>
        <taxon>Candidatus Methanoperedentaceae</taxon>
        <taxon>Candidatus Methanoperedens</taxon>
    </lineage>
</organism>
<reference evidence="1 2" key="1">
    <citation type="submission" date="2015-09" db="EMBL/GenBank/DDBJ databases">
        <title>A metagenomics-based metabolic model of nitrate-dependent anaerobic oxidation of methane by Methanoperedens-like archaea.</title>
        <authorList>
            <person name="Arshad A."/>
            <person name="Speth D.R."/>
            <person name="De Graaf R.M."/>
            <person name="Op Den Camp H.J."/>
            <person name="Jetten M.S."/>
            <person name="Welte C.U."/>
        </authorList>
    </citation>
    <scope>NUCLEOTIDE SEQUENCE [LARGE SCALE GENOMIC DNA]</scope>
</reference>
<evidence type="ECO:0000313" key="1">
    <source>
        <dbReference type="EMBL" id="KPQ41316.1"/>
    </source>
</evidence>
<accession>A0A0P8DV24</accession>